<dbReference type="AlphaFoldDB" id="A0A2A9ECP9"/>
<evidence type="ECO:0000256" key="1">
    <source>
        <dbReference type="ARBA" id="ARBA00000142"/>
    </source>
</evidence>
<feature type="binding site" evidence="7">
    <location>
        <position position="162"/>
    </location>
    <ligand>
        <name>S-adenosyl-L-methionine</name>
        <dbReference type="ChEBI" id="CHEBI:59789"/>
    </ligand>
</feature>
<proteinExistence type="inferred from homology"/>
<evidence type="ECO:0000256" key="8">
    <source>
        <dbReference type="SAM" id="MobiDB-lite"/>
    </source>
</evidence>
<dbReference type="GO" id="GO:0008176">
    <property type="term" value="F:tRNA (guanine(46)-N7)-methyltransferase activity"/>
    <property type="evidence" value="ECO:0007669"/>
    <property type="project" value="UniProtKB-UniRule"/>
</dbReference>
<feature type="region of interest" description="Disordered" evidence="8">
    <location>
        <begin position="1"/>
        <end position="27"/>
    </location>
</feature>
<dbReference type="RefSeq" id="WP_098457280.1">
    <property type="nucleotide sequence ID" value="NZ_PDJH01000001.1"/>
</dbReference>
<dbReference type="SUPFAM" id="SSF53335">
    <property type="entry name" value="S-adenosyl-L-methionine-dependent methyltransferases"/>
    <property type="match status" value="1"/>
</dbReference>
<evidence type="ECO:0000256" key="4">
    <source>
        <dbReference type="ARBA" id="ARBA00022679"/>
    </source>
</evidence>
<evidence type="ECO:0000256" key="7">
    <source>
        <dbReference type="HAMAP-Rule" id="MF_01057"/>
    </source>
</evidence>
<sequence length="261" mass="28463">MSATPADPQTTSVPDAQEPGHGTFRKEPVSFIRRSGRLSTGQAKALERSGGRLIIDVPRAIARTSVDPGFELDLAATFGRTAPLVVEVGTGMGECVAAAAAAHRDVDHLALEVYLPGIAQTILRAEREDVTNLRLMQANAPEVFATTLPSGSADEVWVFFPDPWPKARHHKRRLVTPSFAELVARVLRPGGVWRLATDWRPYAEEMIEVIGASPDFEPLEPGSDGTVERFAGRVLTSFEAKGLRAGREVTDLAFRRRDDRS</sequence>
<accession>A0A2A9ECP9</accession>
<keyword evidence="4 7" id="KW-0808">Transferase</keyword>
<dbReference type="Proteomes" id="UP000221394">
    <property type="component" value="Unassembled WGS sequence"/>
</dbReference>
<dbReference type="InterPro" id="IPR003358">
    <property type="entry name" value="tRNA_(Gua-N-7)_MeTrfase_Trmb"/>
</dbReference>
<dbReference type="EMBL" id="PDJH01000001">
    <property type="protein sequence ID" value="PFG36055.1"/>
    <property type="molecule type" value="Genomic_DNA"/>
</dbReference>
<evidence type="ECO:0000256" key="6">
    <source>
        <dbReference type="ARBA" id="ARBA00022694"/>
    </source>
</evidence>
<keyword evidence="6 7" id="KW-0819">tRNA processing</keyword>
<feature type="binding site" evidence="7">
    <location>
        <position position="87"/>
    </location>
    <ligand>
        <name>S-adenosyl-L-methionine</name>
        <dbReference type="ChEBI" id="CHEBI:59789"/>
    </ligand>
</feature>
<feature type="binding site" evidence="7">
    <location>
        <position position="112"/>
    </location>
    <ligand>
        <name>S-adenosyl-L-methionine</name>
        <dbReference type="ChEBI" id="CHEBI:59789"/>
    </ligand>
</feature>
<dbReference type="PANTHER" id="PTHR23417:SF14">
    <property type="entry name" value="PENTACOTRIPEPTIDE-REPEAT REGION OF PRORP DOMAIN-CONTAINING PROTEIN"/>
    <property type="match status" value="1"/>
</dbReference>
<dbReference type="EC" id="2.1.1.33" evidence="7"/>
<evidence type="ECO:0000256" key="2">
    <source>
        <dbReference type="ARBA" id="ARBA00003015"/>
    </source>
</evidence>
<dbReference type="Pfam" id="PF02390">
    <property type="entry name" value="Methyltransf_4"/>
    <property type="match status" value="1"/>
</dbReference>
<comment type="similarity">
    <text evidence="7">Belongs to the class I-like SAM-binding methyltransferase superfamily. TrmB family.</text>
</comment>
<dbReference type="NCBIfam" id="TIGR00091">
    <property type="entry name" value="tRNA (guanosine(46)-N7)-methyltransferase TrmB"/>
    <property type="match status" value="1"/>
</dbReference>
<dbReference type="PROSITE" id="PS51625">
    <property type="entry name" value="SAM_MT_TRMB"/>
    <property type="match status" value="1"/>
</dbReference>
<comment type="caution">
    <text evidence="7">Lacks conserved residue(s) required for the propagation of feature annotation.</text>
</comment>
<dbReference type="Gene3D" id="3.40.50.150">
    <property type="entry name" value="Vaccinia Virus protein VP39"/>
    <property type="match status" value="1"/>
</dbReference>
<evidence type="ECO:0000256" key="5">
    <source>
        <dbReference type="ARBA" id="ARBA00022691"/>
    </source>
</evidence>
<reference evidence="9 10" key="1">
    <citation type="submission" date="2017-10" db="EMBL/GenBank/DDBJ databases">
        <title>Sequencing the genomes of 1000 actinobacteria strains.</title>
        <authorList>
            <person name="Klenk H.-P."/>
        </authorList>
    </citation>
    <scope>NUCLEOTIDE SEQUENCE [LARGE SCALE GENOMIC DNA]</scope>
    <source>
        <strain evidence="9 10">DSM 21574</strain>
    </source>
</reference>
<feature type="compositionally biased region" description="Polar residues" evidence="8">
    <location>
        <begin position="1"/>
        <end position="14"/>
    </location>
</feature>
<dbReference type="OrthoDB" id="9802090at2"/>
<feature type="binding site" evidence="7">
    <location>
        <position position="198"/>
    </location>
    <ligand>
        <name>substrate</name>
    </ligand>
</feature>
<evidence type="ECO:0000256" key="3">
    <source>
        <dbReference type="ARBA" id="ARBA00022603"/>
    </source>
</evidence>
<keyword evidence="10" id="KW-1185">Reference proteome</keyword>
<dbReference type="GO" id="GO:0043527">
    <property type="term" value="C:tRNA methyltransferase complex"/>
    <property type="evidence" value="ECO:0007669"/>
    <property type="project" value="TreeGrafter"/>
</dbReference>
<feature type="binding site" evidence="7">
    <location>
        <position position="139"/>
    </location>
    <ligand>
        <name>S-adenosyl-L-methionine</name>
        <dbReference type="ChEBI" id="CHEBI:59789"/>
    </ligand>
</feature>
<keyword evidence="5 7" id="KW-0949">S-adenosyl-L-methionine</keyword>
<dbReference type="PANTHER" id="PTHR23417">
    <property type="entry name" value="3-DEOXY-D-MANNO-OCTULOSONIC-ACID TRANSFERASE/TRNA GUANINE-N 7 - -METHYLTRANSFERASE"/>
    <property type="match status" value="1"/>
</dbReference>
<protein>
    <recommendedName>
        <fullName evidence="7">tRNA (guanine-N(7)-)-methyltransferase</fullName>
        <ecNumber evidence="7">2.1.1.33</ecNumber>
    </recommendedName>
    <alternativeName>
        <fullName evidence="7">tRNA (guanine(46)-N(7))-methyltransferase</fullName>
    </alternativeName>
    <alternativeName>
        <fullName evidence="7">tRNA(m7G46)-methyltransferase</fullName>
    </alternativeName>
</protein>
<dbReference type="InterPro" id="IPR055361">
    <property type="entry name" value="tRNA_methyltr_TrmB_bact"/>
</dbReference>
<evidence type="ECO:0000313" key="9">
    <source>
        <dbReference type="EMBL" id="PFG36055.1"/>
    </source>
</evidence>
<keyword evidence="3 7" id="KW-0489">Methyltransferase</keyword>
<organism evidence="9 10">
    <name type="scientific">Flavimobilis soli</name>
    <dbReference type="NCBI Taxonomy" id="442709"/>
    <lineage>
        <taxon>Bacteria</taxon>
        <taxon>Bacillati</taxon>
        <taxon>Actinomycetota</taxon>
        <taxon>Actinomycetes</taxon>
        <taxon>Micrococcales</taxon>
        <taxon>Jonesiaceae</taxon>
        <taxon>Flavimobilis</taxon>
    </lineage>
</organism>
<feature type="binding site" evidence="7">
    <location>
        <begin position="236"/>
        <end position="239"/>
    </location>
    <ligand>
        <name>substrate</name>
    </ligand>
</feature>
<comment type="pathway">
    <text evidence="7">tRNA modification; N(7)-methylguanine-tRNA biosynthesis.</text>
</comment>
<name>A0A2A9ECP9_9MICO</name>
<comment type="function">
    <text evidence="2 7">Catalyzes the formation of N(7)-methylguanine at position 46 (m7G46) in tRNA.</text>
</comment>
<evidence type="ECO:0000313" key="10">
    <source>
        <dbReference type="Proteomes" id="UP000221394"/>
    </source>
</evidence>
<dbReference type="HAMAP" id="MF_01057">
    <property type="entry name" value="tRNA_methyltr_TrmB"/>
    <property type="match status" value="1"/>
</dbReference>
<comment type="caution">
    <text evidence="9">The sequence shown here is derived from an EMBL/GenBank/DDBJ whole genome shotgun (WGS) entry which is preliminary data.</text>
</comment>
<dbReference type="UniPathway" id="UPA00989"/>
<gene>
    <name evidence="7" type="primary">trmB</name>
    <name evidence="9" type="ORF">ATL41_0761</name>
</gene>
<dbReference type="InterPro" id="IPR029063">
    <property type="entry name" value="SAM-dependent_MTases_sf"/>
</dbReference>
<comment type="catalytic activity">
    <reaction evidence="1 7">
        <text>guanosine(46) in tRNA + S-adenosyl-L-methionine = N(7)-methylguanosine(46) in tRNA + S-adenosyl-L-homocysteine</text>
        <dbReference type="Rhea" id="RHEA:42708"/>
        <dbReference type="Rhea" id="RHEA-COMP:10188"/>
        <dbReference type="Rhea" id="RHEA-COMP:10189"/>
        <dbReference type="ChEBI" id="CHEBI:57856"/>
        <dbReference type="ChEBI" id="CHEBI:59789"/>
        <dbReference type="ChEBI" id="CHEBI:74269"/>
        <dbReference type="ChEBI" id="CHEBI:74480"/>
        <dbReference type="EC" id="2.1.1.33"/>
    </reaction>
</comment>
<feature type="binding site" evidence="7">
    <location>
        <position position="166"/>
    </location>
    <ligand>
        <name>substrate</name>
    </ligand>
</feature>